<keyword evidence="1" id="KW-0472">Membrane</keyword>
<reference evidence="2" key="1">
    <citation type="submission" date="2019-02" db="EMBL/GenBank/DDBJ databases">
        <authorList>
            <person name="Gruber-Vodicka R. H."/>
            <person name="Seah K. B. B."/>
        </authorList>
    </citation>
    <scope>NUCLEOTIDE SEQUENCE</scope>
    <source>
        <strain evidence="2">BECK_BY1</strain>
    </source>
</reference>
<gene>
    <name evidence="2" type="ORF">BECKTUN1418D_GA0071000_12575</name>
</gene>
<feature type="transmembrane region" description="Helical" evidence="1">
    <location>
        <begin position="6"/>
        <end position="24"/>
    </location>
</feature>
<evidence type="ECO:0000256" key="1">
    <source>
        <dbReference type="SAM" id="Phobius"/>
    </source>
</evidence>
<feature type="transmembrane region" description="Helical" evidence="1">
    <location>
        <begin position="67"/>
        <end position="88"/>
    </location>
</feature>
<keyword evidence="1" id="KW-1133">Transmembrane helix</keyword>
<protein>
    <submittedName>
        <fullName evidence="2">Uncharacterized protein</fullName>
    </submittedName>
</protein>
<accession>A0A451AEG4</accession>
<name>A0A451AEG4_9GAMM</name>
<sequence length="125" mass="14016">MLLLYWFLFHALFPLSPVFLVWAAGSLVPTKKRPFFDLIRDGQLLFYCTFTLSVVLKDIFVKPMSELPGITLFLCLLIVIFSFAFGVVALHRDETNPKTIGWFSVACAVLTTTLVGGIRLSEGLL</sequence>
<feature type="transmembrane region" description="Helical" evidence="1">
    <location>
        <begin position="44"/>
        <end position="61"/>
    </location>
</feature>
<dbReference type="EMBL" id="CAADFX010000257">
    <property type="protein sequence ID" value="VFK64364.1"/>
    <property type="molecule type" value="Genomic_DNA"/>
</dbReference>
<evidence type="ECO:0000313" key="2">
    <source>
        <dbReference type="EMBL" id="VFK64364.1"/>
    </source>
</evidence>
<keyword evidence="1" id="KW-0812">Transmembrane</keyword>
<proteinExistence type="predicted"/>
<dbReference type="AlphaFoldDB" id="A0A451AEG4"/>
<feature type="transmembrane region" description="Helical" evidence="1">
    <location>
        <begin position="100"/>
        <end position="120"/>
    </location>
</feature>
<organism evidence="2">
    <name type="scientific">Candidatus Kentrum sp. TUN</name>
    <dbReference type="NCBI Taxonomy" id="2126343"/>
    <lineage>
        <taxon>Bacteria</taxon>
        <taxon>Pseudomonadati</taxon>
        <taxon>Pseudomonadota</taxon>
        <taxon>Gammaproteobacteria</taxon>
        <taxon>Candidatus Kentrum</taxon>
    </lineage>
</organism>